<evidence type="ECO:0000313" key="2">
    <source>
        <dbReference type="Proteomes" id="UP000182486"/>
    </source>
</evidence>
<dbReference type="EMBL" id="MEIA01000140">
    <property type="protein sequence ID" value="OJF13664.1"/>
    <property type="molecule type" value="Genomic_DNA"/>
</dbReference>
<dbReference type="SUPFAM" id="SSF52833">
    <property type="entry name" value="Thioredoxin-like"/>
    <property type="match status" value="1"/>
</dbReference>
<name>A0A1K0FLQ7_9ACTN</name>
<dbReference type="AlphaFoldDB" id="A0A1K0FLQ7"/>
<accession>A0A1K0FLQ7</accession>
<dbReference type="RefSeq" id="WP_071805752.1">
    <property type="nucleotide sequence ID" value="NZ_MEIA01000140.1"/>
</dbReference>
<dbReference type="CDD" id="cd02972">
    <property type="entry name" value="DsbA_family"/>
    <property type="match status" value="1"/>
</dbReference>
<sequence length="192" mass="20843">MDVTYFFDPACPFTWRTSRWLVAVAPERNLTVRWRAFSLSILNGDDIPERYRAVAAASSRALRLVEALRADHRDDDVAAFYTEMGTRTHEAGTPLSDEIVVQAATAAGIADPEAVLDDASWDEAVRESHELAFGSAGPDIGSPVLLVEGAARAVHGPVIGDVPAREEALAIWDAVVPLARSDTFFTLQRGHS</sequence>
<protein>
    <submittedName>
        <fullName evidence="1">Uncharacterized protein</fullName>
    </submittedName>
</protein>
<keyword evidence="2" id="KW-1185">Reference proteome</keyword>
<evidence type="ECO:0000313" key="1">
    <source>
        <dbReference type="EMBL" id="OJF13664.1"/>
    </source>
</evidence>
<reference evidence="1 2" key="1">
    <citation type="submission" date="2016-09" db="EMBL/GenBank/DDBJ databases">
        <title>Couchioplanes caeruleus draft genome sequence.</title>
        <authorList>
            <person name="Sheehan J."/>
            <person name="Caffrey P."/>
        </authorList>
    </citation>
    <scope>NUCLEOTIDE SEQUENCE [LARGE SCALE GENOMIC DNA]</scope>
    <source>
        <strain evidence="1 2">DSM 43634</strain>
    </source>
</reference>
<dbReference type="InterPro" id="IPR036249">
    <property type="entry name" value="Thioredoxin-like_sf"/>
</dbReference>
<gene>
    <name evidence="1" type="ORF">BG844_13915</name>
</gene>
<organism evidence="1 2">
    <name type="scientific">Couchioplanes caeruleus subsp. caeruleus</name>
    <dbReference type="NCBI Taxonomy" id="56427"/>
    <lineage>
        <taxon>Bacteria</taxon>
        <taxon>Bacillati</taxon>
        <taxon>Actinomycetota</taxon>
        <taxon>Actinomycetes</taxon>
        <taxon>Micromonosporales</taxon>
        <taxon>Micromonosporaceae</taxon>
        <taxon>Couchioplanes</taxon>
    </lineage>
</organism>
<comment type="caution">
    <text evidence="1">The sequence shown here is derived from an EMBL/GenBank/DDBJ whole genome shotgun (WGS) entry which is preliminary data.</text>
</comment>
<proteinExistence type="predicted"/>
<dbReference type="Pfam" id="PF22234">
    <property type="entry name" value="Rv2466c-like"/>
    <property type="match status" value="1"/>
</dbReference>
<dbReference type="InterPro" id="IPR053977">
    <property type="entry name" value="Rv2466c-like"/>
</dbReference>
<dbReference type="Gene3D" id="3.40.30.10">
    <property type="entry name" value="Glutaredoxin"/>
    <property type="match status" value="1"/>
</dbReference>
<dbReference type="Proteomes" id="UP000182486">
    <property type="component" value="Unassembled WGS sequence"/>
</dbReference>